<organism evidence="6 7">
    <name type="scientific">Verruconis gallopava</name>
    <dbReference type="NCBI Taxonomy" id="253628"/>
    <lineage>
        <taxon>Eukaryota</taxon>
        <taxon>Fungi</taxon>
        <taxon>Dikarya</taxon>
        <taxon>Ascomycota</taxon>
        <taxon>Pezizomycotina</taxon>
        <taxon>Dothideomycetes</taxon>
        <taxon>Pleosporomycetidae</taxon>
        <taxon>Venturiales</taxon>
        <taxon>Sympoventuriaceae</taxon>
        <taxon>Verruconis</taxon>
    </lineage>
</organism>
<feature type="transmembrane region" description="Helical" evidence="5">
    <location>
        <begin position="330"/>
        <end position="352"/>
    </location>
</feature>
<dbReference type="InParanoid" id="A0A0D1YY90"/>
<dbReference type="PANTHER" id="PTHR23502:SF157">
    <property type="entry name" value="MAJOR FACILITATOR SUPERFAMILY (MFS) PROFILE DOMAIN-CONTAINING PROTEIN-RELATED"/>
    <property type="match status" value="1"/>
</dbReference>
<dbReference type="GO" id="GO:0016020">
    <property type="term" value="C:membrane"/>
    <property type="evidence" value="ECO:0007669"/>
    <property type="project" value="UniProtKB-SubCell"/>
</dbReference>
<dbReference type="HOGENOM" id="CLU_008455_0_1_1"/>
<feature type="transmembrane region" description="Helical" evidence="5">
    <location>
        <begin position="364"/>
        <end position="386"/>
    </location>
</feature>
<dbReference type="RefSeq" id="XP_016215536.1">
    <property type="nucleotide sequence ID" value="XM_016356743.1"/>
</dbReference>
<dbReference type="Gene3D" id="1.20.1250.20">
    <property type="entry name" value="MFS general substrate transporter like domains"/>
    <property type="match status" value="2"/>
</dbReference>
<protein>
    <recommendedName>
        <fullName evidence="8">Major facilitator superfamily (MFS) profile domain-containing protein</fullName>
    </recommendedName>
</protein>
<evidence type="ECO:0000313" key="6">
    <source>
        <dbReference type="EMBL" id="KIW05667.1"/>
    </source>
</evidence>
<dbReference type="OrthoDB" id="5410178at2759"/>
<feature type="transmembrane region" description="Helical" evidence="5">
    <location>
        <begin position="426"/>
        <end position="450"/>
    </location>
</feature>
<evidence type="ECO:0000256" key="1">
    <source>
        <dbReference type="ARBA" id="ARBA00004141"/>
    </source>
</evidence>
<feature type="transmembrane region" description="Helical" evidence="5">
    <location>
        <begin position="245"/>
        <end position="271"/>
    </location>
</feature>
<dbReference type="GeneID" id="27311504"/>
<evidence type="ECO:0008006" key="8">
    <source>
        <dbReference type="Google" id="ProtNLM"/>
    </source>
</evidence>
<dbReference type="InterPro" id="IPR036259">
    <property type="entry name" value="MFS_trans_sf"/>
</dbReference>
<reference evidence="6 7" key="1">
    <citation type="submission" date="2015-01" db="EMBL/GenBank/DDBJ databases">
        <title>The Genome Sequence of Ochroconis gallopava CBS43764.</title>
        <authorList>
            <consortium name="The Broad Institute Genomics Platform"/>
            <person name="Cuomo C."/>
            <person name="de Hoog S."/>
            <person name="Gorbushina A."/>
            <person name="Stielow B."/>
            <person name="Teixiera M."/>
            <person name="Abouelleil A."/>
            <person name="Chapman S.B."/>
            <person name="Priest M."/>
            <person name="Young S.K."/>
            <person name="Wortman J."/>
            <person name="Nusbaum C."/>
            <person name="Birren B."/>
        </authorList>
    </citation>
    <scope>NUCLEOTIDE SEQUENCE [LARGE SCALE GENOMIC DNA]</scope>
    <source>
        <strain evidence="6 7">CBS 43764</strain>
    </source>
</reference>
<name>A0A0D1YY90_9PEZI</name>
<evidence type="ECO:0000256" key="5">
    <source>
        <dbReference type="SAM" id="Phobius"/>
    </source>
</evidence>
<gene>
    <name evidence="6" type="ORF">PV09_03531</name>
</gene>
<evidence type="ECO:0000313" key="7">
    <source>
        <dbReference type="Proteomes" id="UP000053259"/>
    </source>
</evidence>
<sequence>MSFLENNSDNSLECIIVGHEKKLLAEGLELRHGKLSLIETHQCHPKNWPLSRKIYDTGIMFLLELVTTMVSNTGSLSAFAAHEELRISREQALAAFTTTYLVAQAIGSIVISPYTECYGRRSTYIASATVFAITTAVVGFSQGLAPILLGRLMSGLASAVPTTVLGGSIEDIWDIKARIWVIDLWVLHAIIGVAVAPAYAVAIASSLGWKDHLNKNYAQLALSLPDDDLTPSLVDFAKNRVKKPLVLLCTQPLLLVVTVMSASVYGFAYLLTEELPRIYATFGFNELQSSFVYMALCGGAVLALIMRLQDARVVKKRDLQNQALIPEDKLTGFYVAAPLQAIAFWVFAWSIAPLGYHQTPAISIITIIPIGFALNEFDHVLLGYIVDMYTEDASSACAPLGALRAILSAVMPLAGLKMFERLDNNLAASVIAIIATVYCAFAAVFYCYGIKLRMASLRKKNALG</sequence>
<comment type="subcellular location">
    <subcellularLocation>
        <location evidence="1">Membrane</location>
        <topology evidence="1">Multi-pass membrane protein</topology>
    </subcellularLocation>
</comment>
<evidence type="ECO:0000256" key="2">
    <source>
        <dbReference type="ARBA" id="ARBA00022692"/>
    </source>
</evidence>
<dbReference type="EMBL" id="KN847537">
    <property type="protein sequence ID" value="KIW05667.1"/>
    <property type="molecule type" value="Genomic_DNA"/>
</dbReference>
<feature type="transmembrane region" description="Helical" evidence="5">
    <location>
        <begin position="92"/>
        <end position="112"/>
    </location>
</feature>
<feature type="transmembrane region" description="Helical" evidence="5">
    <location>
        <begin position="393"/>
        <end position="414"/>
    </location>
</feature>
<evidence type="ECO:0000256" key="3">
    <source>
        <dbReference type="ARBA" id="ARBA00022989"/>
    </source>
</evidence>
<accession>A0A0D1YY90</accession>
<feature type="transmembrane region" description="Helical" evidence="5">
    <location>
        <begin position="59"/>
        <end position="80"/>
    </location>
</feature>
<keyword evidence="3 5" id="KW-1133">Transmembrane helix</keyword>
<dbReference type="SUPFAM" id="SSF103473">
    <property type="entry name" value="MFS general substrate transporter"/>
    <property type="match status" value="1"/>
</dbReference>
<dbReference type="Pfam" id="PF07690">
    <property type="entry name" value="MFS_1"/>
    <property type="match status" value="1"/>
</dbReference>
<dbReference type="Proteomes" id="UP000053259">
    <property type="component" value="Unassembled WGS sequence"/>
</dbReference>
<keyword evidence="7" id="KW-1185">Reference proteome</keyword>
<dbReference type="AlphaFoldDB" id="A0A0D1YY90"/>
<feature type="transmembrane region" description="Helical" evidence="5">
    <location>
        <begin position="124"/>
        <end position="149"/>
    </location>
</feature>
<feature type="transmembrane region" description="Helical" evidence="5">
    <location>
        <begin position="291"/>
        <end position="309"/>
    </location>
</feature>
<proteinExistence type="predicted"/>
<keyword evidence="2 5" id="KW-0812">Transmembrane</keyword>
<keyword evidence="4 5" id="KW-0472">Membrane</keyword>
<dbReference type="STRING" id="253628.A0A0D1YY90"/>
<dbReference type="InterPro" id="IPR011701">
    <property type="entry name" value="MFS"/>
</dbReference>
<feature type="transmembrane region" description="Helical" evidence="5">
    <location>
        <begin position="185"/>
        <end position="209"/>
    </location>
</feature>
<dbReference type="PANTHER" id="PTHR23502">
    <property type="entry name" value="MAJOR FACILITATOR SUPERFAMILY"/>
    <property type="match status" value="1"/>
</dbReference>
<dbReference type="VEuPathDB" id="FungiDB:PV09_03531"/>
<dbReference type="GO" id="GO:0022857">
    <property type="term" value="F:transmembrane transporter activity"/>
    <property type="evidence" value="ECO:0007669"/>
    <property type="project" value="InterPro"/>
</dbReference>
<evidence type="ECO:0000256" key="4">
    <source>
        <dbReference type="ARBA" id="ARBA00023136"/>
    </source>
</evidence>